<feature type="non-terminal residue" evidence="1">
    <location>
        <position position="71"/>
    </location>
</feature>
<dbReference type="AlphaFoldDB" id="A0A0B6ZAS8"/>
<reference evidence="1" key="1">
    <citation type="submission" date="2014-12" db="EMBL/GenBank/DDBJ databases">
        <title>Insight into the proteome of Arion vulgaris.</title>
        <authorList>
            <person name="Aradska J."/>
            <person name="Bulat T."/>
            <person name="Smidak R."/>
            <person name="Sarate P."/>
            <person name="Gangsoo J."/>
            <person name="Sialana F."/>
            <person name="Bilban M."/>
            <person name="Lubec G."/>
        </authorList>
    </citation>
    <scope>NUCLEOTIDE SEQUENCE</scope>
    <source>
        <tissue evidence="1">Skin</tissue>
    </source>
</reference>
<gene>
    <name evidence="1" type="primary">ORF53690</name>
</gene>
<feature type="non-terminal residue" evidence="1">
    <location>
        <position position="1"/>
    </location>
</feature>
<organism evidence="1">
    <name type="scientific">Arion vulgaris</name>
    <dbReference type="NCBI Taxonomy" id="1028688"/>
    <lineage>
        <taxon>Eukaryota</taxon>
        <taxon>Metazoa</taxon>
        <taxon>Spiralia</taxon>
        <taxon>Lophotrochozoa</taxon>
        <taxon>Mollusca</taxon>
        <taxon>Gastropoda</taxon>
        <taxon>Heterobranchia</taxon>
        <taxon>Euthyneura</taxon>
        <taxon>Panpulmonata</taxon>
        <taxon>Eupulmonata</taxon>
        <taxon>Stylommatophora</taxon>
        <taxon>Helicina</taxon>
        <taxon>Arionoidea</taxon>
        <taxon>Arionidae</taxon>
        <taxon>Arion</taxon>
    </lineage>
</organism>
<evidence type="ECO:0000313" key="1">
    <source>
        <dbReference type="EMBL" id="CEK65036.1"/>
    </source>
</evidence>
<accession>A0A0B6ZAS8</accession>
<proteinExistence type="predicted"/>
<dbReference type="EMBL" id="HACG01018171">
    <property type="protein sequence ID" value="CEK65036.1"/>
    <property type="molecule type" value="Transcribed_RNA"/>
</dbReference>
<sequence length="71" mass="8060">LVDQGKFVLRVNHKEYCPQGVITILVSSSLLHIFLDLPLKVLKQLSFLPHIDLPASHYFTYTTSISHLVTL</sequence>
<name>A0A0B6ZAS8_9EUPU</name>
<protein>
    <submittedName>
        <fullName evidence="1">Uncharacterized protein</fullName>
    </submittedName>
</protein>